<proteinExistence type="inferred from homology"/>
<comment type="similarity">
    <text evidence="5">Belongs to the alanine racemase family.</text>
</comment>
<dbReference type="InterPro" id="IPR011079">
    <property type="entry name" value="Ala_racemase_C"/>
</dbReference>
<keyword evidence="3 5" id="KW-0413">Isomerase</keyword>
<dbReference type="Proteomes" id="UP000540191">
    <property type="component" value="Unassembled WGS sequence"/>
</dbReference>
<dbReference type="InterPro" id="IPR009006">
    <property type="entry name" value="Ala_racemase/Decarboxylase_C"/>
</dbReference>
<comment type="caution">
    <text evidence="10">The sequence shown here is derived from an EMBL/GenBank/DDBJ whole genome shotgun (WGS) entry which is preliminary data.</text>
</comment>
<dbReference type="InterPro" id="IPR003442">
    <property type="entry name" value="T6A_TsaE"/>
</dbReference>
<evidence type="ECO:0000256" key="2">
    <source>
        <dbReference type="ARBA" id="ARBA00022898"/>
    </source>
</evidence>
<dbReference type="SMART" id="SM01005">
    <property type="entry name" value="Ala_racemase_C"/>
    <property type="match status" value="1"/>
</dbReference>
<evidence type="ECO:0000256" key="7">
    <source>
        <dbReference type="PIRSR" id="PIRSR600821-52"/>
    </source>
</evidence>
<feature type="active site" description="Proton acceptor; specific for D-alanine" evidence="5">
    <location>
        <position position="47"/>
    </location>
</feature>
<accession>A0A7W7GP30</accession>
<dbReference type="SUPFAM" id="SSF52540">
    <property type="entry name" value="P-loop containing nucleoside triphosphate hydrolases"/>
    <property type="match status" value="1"/>
</dbReference>
<dbReference type="GO" id="GO:0030170">
    <property type="term" value="F:pyridoxal phosphate binding"/>
    <property type="evidence" value="ECO:0007669"/>
    <property type="project" value="UniProtKB-UniRule"/>
</dbReference>
<organism evidence="10 11">
    <name type="scientific">Micrococcus cohnii</name>
    <dbReference type="NCBI Taxonomy" id="993416"/>
    <lineage>
        <taxon>Bacteria</taxon>
        <taxon>Bacillati</taxon>
        <taxon>Actinomycetota</taxon>
        <taxon>Actinomycetes</taxon>
        <taxon>Micrococcales</taxon>
        <taxon>Micrococcaceae</taxon>
        <taxon>Micrococcus</taxon>
    </lineage>
</organism>
<dbReference type="PROSITE" id="PS00395">
    <property type="entry name" value="ALANINE_RACEMASE"/>
    <property type="match status" value="1"/>
</dbReference>
<dbReference type="GO" id="GO:0008784">
    <property type="term" value="F:alanine racemase activity"/>
    <property type="evidence" value="ECO:0007669"/>
    <property type="project" value="UniProtKB-UniRule"/>
</dbReference>
<comment type="function">
    <text evidence="5">Catalyzes the interconversion of L-alanine and D-alanine. May also act on other amino acids.</text>
</comment>
<evidence type="ECO:0000313" key="11">
    <source>
        <dbReference type="Proteomes" id="UP000540191"/>
    </source>
</evidence>
<feature type="binding site" evidence="5 7">
    <location>
        <position position="331"/>
    </location>
    <ligand>
        <name>substrate</name>
    </ligand>
</feature>
<protein>
    <recommendedName>
        <fullName evidence="5">Alanine racemase</fullName>
        <ecNumber evidence="5">5.1.1.1</ecNumber>
    </recommendedName>
</protein>
<evidence type="ECO:0000256" key="8">
    <source>
        <dbReference type="SAM" id="MobiDB-lite"/>
    </source>
</evidence>
<dbReference type="FunFam" id="3.20.20.10:FF:000002">
    <property type="entry name" value="Alanine racemase"/>
    <property type="match status" value="1"/>
</dbReference>
<dbReference type="GO" id="GO:0002949">
    <property type="term" value="P:tRNA threonylcarbamoyladenosine modification"/>
    <property type="evidence" value="ECO:0007669"/>
    <property type="project" value="InterPro"/>
</dbReference>
<dbReference type="GO" id="GO:0030632">
    <property type="term" value="P:D-alanine biosynthetic process"/>
    <property type="evidence" value="ECO:0007669"/>
    <property type="project" value="UniProtKB-UniRule"/>
</dbReference>
<comment type="pathway">
    <text evidence="5">Amino-acid biosynthesis; D-alanine biosynthesis; D-alanine from L-alanine: step 1/1.</text>
</comment>
<evidence type="ECO:0000256" key="6">
    <source>
        <dbReference type="PIRSR" id="PIRSR600821-50"/>
    </source>
</evidence>
<dbReference type="PRINTS" id="PR00992">
    <property type="entry name" value="ALARACEMASE"/>
</dbReference>
<dbReference type="EC" id="5.1.1.1" evidence="5"/>
<sequence>MNELPFERAAVIDLAAVRHNVRSLLDRLQPSEPDAQTPRPRLMAVVKADAYGHGAEPVARAALAAGADRLGVAHVREALELRQAGLTAPILAWLHTPDTPFAEAIAADVTLGVSGWDLDAVAGAVRALRDAGDGQARARVHLKLDTGLGRHGCMPADRPAFCARAAELEQAGLVEVDGVFSHLGVADDPERAAETEAQREEFLRGVDDAERALGHGLIRHLANTPATLSRPDTHLDMVRVGLGLYGLSPFEGVPAARFGLRPVMSLRTSLANVKRVPAGQGVSYGFRHRTQAATVLGLVPVGYADGVPRLADDAPLHVAGRSCTVAGRIAMDQFVVDLGPDASEAPGAPVELFGPESGITADAWAAAAGTINYELVTRIGARVPRVHVDTEAGGGNDAVDGHGSAASPVREVRFQLDGVEQTQAFAGRLAGLLRAGDVLVLTGDLGAGKTTFTQGLGRGLGVREGIISPTFVLSRIHPSLEGGPDLVHVDAYRLGSAEELLDTGLEDTVAGSVTVVEWGHGMAERLAGHPEDPRASWLDLHLTRSSGGKGDQDEGPHGGDGLVFDFSDEDGATTDETRTAVLRAYGPRWAQEPLDDLVVERRGS</sequence>
<dbReference type="Gene3D" id="3.20.20.10">
    <property type="entry name" value="Alanine racemase"/>
    <property type="match status" value="1"/>
</dbReference>
<evidence type="ECO:0000313" key="10">
    <source>
        <dbReference type="EMBL" id="MBB4735689.1"/>
    </source>
</evidence>
<dbReference type="NCBIfam" id="TIGR00492">
    <property type="entry name" value="alr"/>
    <property type="match status" value="1"/>
</dbReference>
<keyword evidence="11" id="KW-1185">Reference proteome</keyword>
<evidence type="ECO:0000256" key="3">
    <source>
        <dbReference type="ARBA" id="ARBA00023235"/>
    </source>
</evidence>
<dbReference type="PANTHER" id="PTHR30511">
    <property type="entry name" value="ALANINE RACEMASE"/>
    <property type="match status" value="1"/>
</dbReference>
<feature type="modified residue" description="N6-(pyridoxal phosphate)lysine" evidence="5 6">
    <location>
        <position position="47"/>
    </location>
</feature>
<dbReference type="Pfam" id="PF02367">
    <property type="entry name" value="TsaE"/>
    <property type="match status" value="1"/>
</dbReference>
<dbReference type="HAMAP" id="MF_01201">
    <property type="entry name" value="Ala_racemase"/>
    <property type="match status" value="1"/>
</dbReference>
<dbReference type="Pfam" id="PF01168">
    <property type="entry name" value="Ala_racemase_N"/>
    <property type="match status" value="1"/>
</dbReference>
<feature type="binding site" evidence="5 7">
    <location>
        <position position="150"/>
    </location>
    <ligand>
        <name>substrate</name>
    </ligand>
</feature>
<gene>
    <name evidence="10" type="ORF">HDA30_001197</name>
</gene>
<evidence type="ECO:0000256" key="5">
    <source>
        <dbReference type="HAMAP-Rule" id="MF_01201"/>
    </source>
</evidence>
<dbReference type="SUPFAM" id="SSF51419">
    <property type="entry name" value="PLP-binding barrel"/>
    <property type="match status" value="1"/>
</dbReference>
<dbReference type="SUPFAM" id="SSF50621">
    <property type="entry name" value="Alanine racemase C-terminal domain-like"/>
    <property type="match status" value="1"/>
</dbReference>
<feature type="domain" description="Alanine racemase C-terminal" evidence="9">
    <location>
        <begin position="263"/>
        <end position="388"/>
    </location>
</feature>
<dbReference type="NCBIfam" id="TIGR00150">
    <property type="entry name" value="T6A_YjeE"/>
    <property type="match status" value="1"/>
</dbReference>
<dbReference type="AlphaFoldDB" id="A0A7W7GP30"/>
<dbReference type="GO" id="GO:0009252">
    <property type="term" value="P:peptidoglycan biosynthetic process"/>
    <property type="evidence" value="ECO:0007669"/>
    <property type="project" value="TreeGrafter"/>
</dbReference>
<dbReference type="Gene3D" id="3.40.50.300">
    <property type="entry name" value="P-loop containing nucleotide triphosphate hydrolases"/>
    <property type="match status" value="1"/>
</dbReference>
<evidence type="ECO:0000256" key="4">
    <source>
        <dbReference type="ARBA" id="ARBA00024908"/>
    </source>
</evidence>
<evidence type="ECO:0000256" key="1">
    <source>
        <dbReference type="ARBA" id="ARBA00001933"/>
    </source>
</evidence>
<comment type="function">
    <text evidence="4">Required for the formation of a threonylcarbamoyl group on adenosine at position 37 (t(6)A37) in tRNAs that read codons beginning with adenine. Is involved in the transfer of the threonylcarbamoyl moiety of threonylcarbamoyl-AMP (TC-AMP) to the N6 group of A37, together with TsaD and TsaB. TsaE seems to play an indirect role in the t(6)A biosynthesis pathway, possibly in regulating the core enzymatic function of TsaD.</text>
</comment>
<dbReference type="Pfam" id="PF00842">
    <property type="entry name" value="Ala_racemase_C"/>
    <property type="match status" value="1"/>
</dbReference>
<evidence type="ECO:0000259" key="9">
    <source>
        <dbReference type="SMART" id="SM01005"/>
    </source>
</evidence>
<dbReference type="CDD" id="cd00430">
    <property type="entry name" value="PLPDE_III_AR"/>
    <property type="match status" value="1"/>
</dbReference>
<dbReference type="GO" id="GO:0005829">
    <property type="term" value="C:cytosol"/>
    <property type="evidence" value="ECO:0007669"/>
    <property type="project" value="TreeGrafter"/>
</dbReference>
<dbReference type="InterPro" id="IPR029066">
    <property type="entry name" value="PLP-binding_barrel"/>
</dbReference>
<feature type="region of interest" description="Disordered" evidence="8">
    <location>
        <begin position="542"/>
        <end position="575"/>
    </location>
</feature>
<dbReference type="InterPro" id="IPR020622">
    <property type="entry name" value="Ala_racemase_pyridoxalP-BS"/>
</dbReference>
<dbReference type="InterPro" id="IPR000821">
    <property type="entry name" value="Ala_racemase"/>
</dbReference>
<dbReference type="InterPro" id="IPR027417">
    <property type="entry name" value="P-loop_NTPase"/>
</dbReference>
<keyword evidence="2 5" id="KW-0663">Pyridoxal phosphate</keyword>
<dbReference type="UniPathway" id="UPA00042">
    <property type="reaction ID" value="UER00497"/>
</dbReference>
<dbReference type="Gene3D" id="2.40.37.10">
    <property type="entry name" value="Lyase, Ornithine Decarboxylase, Chain A, domain 1"/>
    <property type="match status" value="1"/>
</dbReference>
<dbReference type="EMBL" id="JACHNA010000001">
    <property type="protein sequence ID" value="MBB4735689.1"/>
    <property type="molecule type" value="Genomic_DNA"/>
</dbReference>
<name>A0A7W7GP30_9MICC</name>
<comment type="cofactor">
    <cofactor evidence="1 5 6">
        <name>pyridoxal 5'-phosphate</name>
        <dbReference type="ChEBI" id="CHEBI:597326"/>
    </cofactor>
</comment>
<dbReference type="InterPro" id="IPR001608">
    <property type="entry name" value="Ala_racemase_N"/>
</dbReference>
<dbReference type="PANTHER" id="PTHR30511:SF0">
    <property type="entry name" value="ALANINE RACEMASE, CATABOLIC-RELATED"/>
    <property type="match status" value="1"/>
</dbReference>
<reference evidence="10 11" key="1">
    <citation type="submission" date="2020-08" db="EMBL/GenBank/DDBJ databases">
        <title>Sequencing the genomes of 1000 actinobacteria strains.</title>
        <authorList>
            <person name="Klenk H.-P."/>
        </authorList>
    </citation>
    <scope>NUCLEOTIDE SEQUENCE [LARGE SCALE GENOMIC DNA]</scope>
    <source>
        <strain evidence="10 11">DSM 23974</strain>
    </source>
</reference>
<comment type="catalytic activity">
    <reaction evidence="5">
        <text>L-alanine = D-alanine</text>
        <dbReference type="Rhea" id="RHEA:20249"/>
        <dbReference type="ChEBI" id="CHEBI:57416"/>
        <dbReference type="ChEBI" id="CHEBI:57972"/>
        <dbReference type="EC" id="5.1.1.1"/>
    </reaction>
</comment>
<feature type="active site" description="Proton acceptor; specific for L-alanine" evidence="5">
    <location>
        <position position="284"/>
    </location>
</feature>